<dbReference type="AlphaFoldDB" id="A0AB34X1S6"/>
<reference evidence="2 4" key="2">
    <citation type="submission" date="2017-09" db="EMBL/GenBank/DDBJ databases">
        <title>Bacterial strain isolated from the female urinary microbiota.</title>
        <authorList>
            <person name="Thomas-White K."/>
            <person name="Kumar N."/>
            <person name="Forster S."/>
            <person name="Putonti C."/>
            <person name="Lawley T."/>
            <person name="Wolfe A.J."/>
        </authorList>
    </citation>
    <scope>NUCLEOTIDE SEQUENCE [LARGE SCALE GENOMIC DNA]</scope>
    <source>
        <strain evidence="2 4">UMB0744</strain>
    </source>
</reference>
<proteinExistence type="predicted"/>
<dbReference type="EMBL" id="PNGC01000001">
    <property type="protein sequence ID" value="PMB91082.1"/>
    <property type="molecule type" value="Genomic_DNA"/>
</dbReference>
<protein>
    <submittedName>
        <fullName evidence="2">DUF3117 domain-containing protein</fullName>
    </submittedName>
</protein>
<dbReference type="Proteomes" id="UP000243201">
    <property type="component" value="Unassembled WGS sequence"/>
</dbReference>
<dbReference type="RefSeq" id="WP_022865121.1">
    <property type="nucleotide sequence ID" value="NZ_CAUPGC010000017.1"/>
</dbReference>
<organism evidence="1 3">
    <name type="scientific">Varibaculum cambriense</name>
    <dbReference type="NCBI Taxonomy" id="184870"/>
    <lineage>
        <taxon>Bacteria</taxon>
        <taxon>Bacillati</taxon>
        <taxon>Actinomycetota</taxon>
        <taxon>Actinomycetes</taxon>
        <taxon>Actinomycetales</taxon>
        <taxon>Actinomycetaceae</taxon>
        <taxon>Varibaculum</taxon>
    </lineage>
</organism>
<evidence type="ECO:0000313" key="3">
    <source>
        <dbReference type="Proteomes" id="UP000070572"/>
    </source>
</evidence>
<dbReference type="Pfam" id="PF11314">
    <property type="entry name" value="DUF3117"/>
    <property type="match status" value="1"/>
</dbReference>
<dbReference type="EMBL" id="LSDN01000003">
    <property type="protein sequence ID" value="KXB82103.1"/>
    <property type="molecule type" value="Genomic_DNA"/>
</dbReference>
<dbReference type="GeneID" id="78352819"/>
<comment type="caution">
    <text evidence="1">The sequence shown here is derived from an EMBL/GenBank/DDBJ whole genome shotgun (WGS) entry which is preliminary data.</text>
</comment>
<dbReference type="InterPro" id="IPR021465">
    <property type="entry name" value="DUF3117"/>
</dbReference>
<evidence type="ECO:0000313" key="4">
    <source>
        <dbReference type="Proteomes" id="UP000243201"/>
    </source>
</evidence>
<accession>A0AB34X1S6</accession>
<name>A0AB34X1S6_9ACTO</name>
<dbReference type="Proteomes" id="UP000070572">
    <property type="component" value="Unassembled WGS sequence"/>
</dbReference>
<keyword evidence="4" id="KW-1185">Reference proteome</keyword>
<evidence type="ECO:0000313" key="2">
    <source>
        <dbReference type="EMBL" id="PMB91082.1"/>
    </source>
</evidence>
<sequence length="64" mass="6870">MAAMKPRTGDGPLEVAEDGVRTEAGREVVLRLPALGGGRLVIEMSKQEVIDLAVAIHELYPDEV</sequence>
<gene>
    <name evidence="2" type="ORF">CJ240_05150</name>
    <name evidence="1" type="ORF">HMPREF1862_00167</name>
</gene>
<reference evidence="1 3" key="1">
    <citation type="submission" date="2016-01" db="EMBL/GenBank/DDBJ databases">
        <authorList>
            <person name="Mitreva M."/>
            <person name="Pepin K.H."/>
            <person name="Mihindukulasuriya K.A."/>
            <person name="Fulton R."/>
            <person name="Fronick C."/>
            <person name="O'Laughlin M."/>
            <person name="Miner T."/>
            <person name="Herter B."/>
            <person name="Rosa B.A."/>
            <person name="Cordes M."/>
            <person name="Tomlinson C."/>
            <person name="Wollam A."/>
            <person name="Palsikar V.B."/>
            <person name="Mardis E.R."/>
            <person name="Wilson R.K."/>
        </authorList>
    </citation>
    <scope>NUCLEOTIDE SEQUENCE [LARGE SCALE GENOMIC DNA]</scope>
    <source>
        <strain evidence="1 3">DNF00696</strain>
    </source>
</reference>
<evidence type="ECO:0000313" key="1">
    <source>
        <dbReference type="EMBL" id="KXB82103.1"/>
    </source>
</evidence>